<evidence type="ECO:0000313" key="8">
    <source>
        <dbReference type="EMBL" id="MFD1341370.1"/>
    </source>
</evidence>
<feature type="domain" description="VTT" evidence="7">
    <location>
        <begin position="30"/>
        <end position="160"/>
    </location>
</feature>
<dbReference type="RefSeq" id="WP_386801427.1">
    <property type="nucleotide sequence ID" value="NZ_JBHTMU010000003.1"/>
</dbReference>
<keyword evidence="3 6" id="KW-0812">Transmembrane</keyword>
<dbReference type="Pfam" id="PF09335">
    <property type="entry name" value="VTT_dom"/>
    <property type="match status" value="1"/>
</dbReference>
<name>A0ABW3ZEF5_9RHOB</name>
<feature type="transmembrane region" description="Helical" evidence="6">
    <location>
        <begin position="140"/>
        <end position="163"/>
    </location>
</feature>
<feature type="transmembrane region" description="Helical" evidence="6">
    <location>
        <begin position="169"/>
        <end position="190"/>
    </location>
</feature>
<evidence type="ECO:0000256" key="4">
    <source>
        <dbReference type="ARBA" id="ARBA00022989"/>
    </source>
</evidence>
<evidence type="ECO:0000313" key="9">
    <source>
        <dbReference type="Proteomes" id="UP001597135"/>
    </source>
</evidence>
<dbReference type="PANTHER" id="PTHR42709">
    <property type="entry name" value="ALKALINE PHOSPHATASE LIKE PROTEIN"/>
    <property type="match status" value="1"/>
</dbReference>
<dbReference type="Proteomes" id="UP001597135">
    <property type="component" value="Unassembled WGS sequence"/>
</dbReference>
<sequence>MSDWIIAFMEQGGYFAVAALMFLENLFPPIPSEIVMPLGGYIAARDGLSLVLMVLAGTLGALAGAYFWYWIGRRIGTDGVKTFARRYGRWLTLTPQEIDTADAWFDRYGGWAVFVGRLIPGVRTFISVPAGLSEMPLGRFLLFTTLGTTLWSAALTIAGYYLGARYDAVASWTGPVSNLVIVLAVGYYLWRVATFRRRVPREEPGQEPGAPS</sequence>
<evidence type="ECO:0000259" key="7">
    <source>
        <dbReference type="Pfam" id="PF09335"/>
    </source>
</evidence>
<dbReference type="EMBL" id="JBHTMU010000003">
    <property type="protein sequence ID" value="MFD1341370.1"/>
    <property type="molecule type" value="Genomic_DNA"/>
</dbReference>
<feature type="transmembrane region" description="Helical" evidence="6">
    <location>
        <begin position="50"/>
        <end position="71"/>
    </location>
</feature>
<dbReference type="InterPro" id="IPR051311">
    <property type="entry name" value="DedA_domain"/>
</dbReference>
<evidence type="ECO:0000256" key="3">
    <source>
        <dbReference type="ARBA" id="ARBA00022692"/>
    </source>
</evidence>
<comment type="caution">
    <text evidence="8">The sequence shown here is derived from an EMBL/GenBank/DDBJ whole genome shotgun (WGS) entry which is preliminary data.</text>
</comment>
<evidence type="ECO:0000256" key="6">
    <source>
        <dbReference type="SAM" id="Phobius"/>
    </source>
</evidence>
<evidence type="ECO:0000256" key="1">
    <source>
        <dbReference type="ARBA" id="ARBA00004651"/>
    </source>
</evidence>
<organism evidence="8 9">
    <name type="scientific">Litorisediminicola beolgyonensis</name>
    <dbReference type="NCBI Taxonomy" id="1173614"/>
    <lineage>
        <taxon>Bacteria</taxon>
        <taxon>Pseudomonadati</taxon>
        <taxon>Pseudomonadota</taxon>
        <taxon>Alphaproteobacteria</taxon>
        <taxon>Rhodobacterales</taxon>
        <taxon>Paracoccaceae</taxon>
        <taxon>Litorisediminicola</taxon>
    </lineage>
</organism>
<reference evidence="9" key="1">
    <citation type="journal article" date="2019" name="Int. J. Syst. Evol. Microbiol.">
        <title>The Global Catalogue of Microorganisms (GCM) 10K type strain sequencing project: providing services to taxonomists for standard genome sequencing and annotation.</title>
        <authorList>
            <consortium name="The Broad Institute Genomics Platform"/>
            <consortium name="The Broad Institute Genome Sequencing Center for Infectious Disease"/>
            <person name="Wu L."/>
            <person name="Ma J."/>
        </authorList>
    </citation>
    <scope>NUCLEOTIDE SEQUENCE [LARGE SCALE GENOMIC DNA]</scope>
    <source>
        <strain evidence="9">CCUG 62953</strain>
    </source>
</reference>
<dbReference type="PANTHER" id="PTHR42709:SF6">
    <property type="entry name" value="UNDECAPRENYL PHOSPHATE TRANSPORTER A"/>
    <property type="match status" value="1"/>
</dbReference>
<evidence type="ECO:0000256" key="5">
    <source>
        <dbReference type="ARBA" id="ARBA00023136"/>
    </source>
</evidence>
<dbReference type="InterPro" id="IPR032816">
    <property type="entry name" value="VTT_dom"/>
</dbReference>
<gene>
    <name evidence="8" type="ORF">ACFQ4E_02960</name>
</gene>
<protein>
    <submittedName>
        <fullName evidence="8">DedA family protein</fullName>
    </submittedName>
</protein>
<accession>A0ABW3ZEF5</accession>
<keyword evidence="4 6" id="KW-1133">Transmembrane helix</keyword>
<keyword evidence="5 6" id="KW-0472">Membrane</keyword>
<keyword evidence="9" id="KW-1185">Reference proteome</keyword>
<proteinExistence type="predicted"/>
<keyword evidence="2" id="KW-1003">Cell membrane</keyword>
<evidence type="ECO:0000256" key="2">
    <source>
        <dbReference type="ARBA" id="ARBA00022475"/>
    </source>
</evidence>
<comment type="subcellular location">
    <subcellularLocation>
        <location evidence="1">Cell membrane</location>
        <topology evidence="1">Multi-pass membrane protein</topology>
    </subcellularLocation>
</comment>
<feature type="transmembrane region" description="Helical" evidence="6">
    <location>
        <begin position="12"/>
        <end position="30"/>
    </location>
</feature>